<dbReference type="InterPro" id="IPR058353">
    <property type="entry name" value="DUF8040"/>
</dbReference>
<gene>
    <name evidence="2" type="ORF">L798_03447</name>
</gene>
<evidence type="ECO:0000259" key="1">
    <source>
        <dbReference type="Pfam" id="PF26138"/>
    </source>
</evidence>
<dbReference type="AlphaFoldDB" id="A0A067QIP8"/>
<dbReference type="Pfam" id="PF26138">
    <property type="entry name" value="DUF8040"/>
    <property type="match status" value="1"/>
</dbReference>
<evidence type="ECO:0000313" key="2">
    <source>
        <dbReference type="EMBL" id="KDR07180.1"/>
    </source>
</evidence>
<dbReference type="EMBL" id="KK869402">
    <property type="protein sequence ID" value="KDR07180.1"/>
    <property type="molecule type" value="Genomic_DNA"/>
</dbReference>
<dbReference type="Proteomes" id="UP000027135">
    <property type="component" value="Unassembled WGS sequence"/>
</dbReference>
<feature type="domain" description="DUF8040" evidence="1">
    <location>
        <begin position="25"/>
        <end position="106"/>
    </location>
</feature>
<proteinExistence type="predicted"/>
<reference evidence="2 3" key="1">
    <citation type="journal article" date="2014" name="Nat. Commun.">
        <title>Molecular traces of alternative social organization in a termite genome.</title>
        <authorList>
            <person name="Terrapon N."/>
            <person name="Li C."/>
            <person name="Robertson H.M."/>
            <person name="Ji L."/>
            <person name="Meng X."/>
            <person name="Booth W."/>
            <person name="Chen Z."/>
            <person name="Childers C.P."/>
            <person name="Glastad K.M."/>
            <person name="Gokhale K."/>
            <person name="Gowin J."/>
            <person name="Gronenberg W."/>
            <person name="Hermansen R.A."/>
            <person name="Hu H."/>
            <person name="Hunt B.G."/>
            <person name="Huylmans A.K."/>
            <person name="Khalil S.M."/>
            <person name="Mitchell R.D."/>
            <person name="Munoz-Torres M.C."/>
            <person name="Mustard J.A."/>
            <person name="Pan H."/>
            <person name="Reese J.T."/>
            <person name="Scharf M.E."/>
            <person name="Sun F."/>
            <person name="Vogel H."/>
            <person name="Xiao J."/>
            <person name="Yang W."/>
            <person name="Yang Z."/>
            <person name="Yang Z."/>
            <person name="Zhou J."/>
            <person name="Zhu J."/>
            <person name="Brent C.S."/>
            <person name="Elsik C.G."/>
            <person name="Goodisman M.A."/>
            <person name="Liberles D.A."/>
            <person name="Roe R.M."/>
            <person name="Vargo E.L."/>
            <person name="Vilcinskas A."/>
            <person name="Wang J."/>
            <person name="Bornberg-Bauer E."/>
            <person name="Korb J."/>
            <person name="Zhang G."/>
            <person name="Liebig J."/>
        </authorList>
    </citation>
    <scope>NUCLEOTIDE SEQUENCE [LARGE SCALE GENOMIC DNA]</scope>
    <source>
        <tissue evidence="2">Whole organism</tissue>
    </source>
</reference>
<organism evidence="2 3">
    <name type="scientific">Zootermopsis nevadensis</name>
    <name type="common">Dampwood termite</name>
    <dbReference type="NCBI Taxonomy" id="136037"/>
    <lineage>
        <taxon>Eukaryota</taxon>
        <taxon>Metazoa</taxon>
        <taxon>Ecdysozoa</taxon>
        <taxon>Arthropoda</taxon>
        <taxon>Hexapoda</taxon>
        <taxon>Insecta</taxon>
        <taxon>Pterygota</taxon>
        <taxon>Neoptera</taxon>
        <taxon>Polyneoptera</taxon>
        <taxon>Dictyoptera</taxon>
        <taxon>Blattodea</taxon>
        <taxon>Blattoidea</taxon>
        <taxon>Termitoidae</taxon>
        <taxon>Termopsidae</taxon>
        <taxon>Zootermopsis</taxon>
    </lineage>
</organism>
<accession>A0A067QIP8</accession>
<keyword evidence="3" id="KW-1185">Reference proteome</keyword>
<dbReference type="OMA" id="NARRCWI"/>
<protein>
    <recommendedName>
        <fullName evidence="1">DUF8040 domain-containing protein</fullName>
    </recommendedName>
</protein>
<dbReference type="InParanoid" id="A0A067QIP8"/>
<sequence>MKELYRQRMQYGNRLMRDMTFELVEDTVKNFTRMSLSDFEHITSLIEPKVKKIYTRFREAITVRERLVITLRFLATGDSYRSLQYLFRVSKQSISRIVTEVCDAIVEALKAV</sequence>
<evidence type="ECO:0000313" key="3">
    <source>
        <dbReference type="Proteomes" id="UP000027135"/>
    </source>
</evidence>
<name>A0A067QIP8_ZOONE</name>